<organism evidence="4 5">
    <name type="scientific">Kingella denitrificans ATCC 33394</name>
    <dbReference type="NCBI Taxonomy" id="888741"/>
    <lineage>
        <taxon>Bacteria</taxon>
        <taxon>Pseudomonadati</taxon>
        <taxon>Pseudomonadota</taxon>
        <taxon>Betaproteobacteria</taxon>
        <taxon>Neisseriales</taxon>
        <taxon>Neisseriaceae</taxon>
        <taxon>Kingella</taxon>
    </lineage>
</organism>
<keyword evidence="3" id="KW-0812">Transmembrane</keyword>
<gene>
    <name evidence="4" type="ORF">HMPREF9098_0089</name>
</gene>
<dbReference type="InterPro" id="IPR052534">
    <property type="entry name" value="Extracell_DNA_Util/SecSys_Comp"/>
</dbReference>
<keyword evidence="3" id="KW-0472">Membrane</keyword>
<dbReference type="PANTHER" id="PTHR40278">
    <property type="entry name" value="DNA UTILIZATION PROTEIN HOFN"/>
    <property type="match status" value="1"/>
</dbReference>
<dbReference type="HOGENOM" id="CLU_081304_1_2_4"/>
<feature type="region of interest" description="Disordered" evidence="2">
    <location>
        <begin position="191"/>
        <end position="211"/>
    </location>
</feature>
<dbReference type="EMBL" id="AEWV01000003">
    <property type="protein sequence ID" value="EGC18427.1"/>
    <property type="molecule type" value="Genomic_DNA"/>
</dbReference>
<protein>
    <recommendedName>
        <fullName evidence="6">Fimbrial assembly protein PilN</fullName>
    </recommendedName>
</protein>
<dbReference type="InterPro" id="IPR007813">
    <property type="entry name" value="PilN"/>
</dbReference>
<accession>F0EW55</accession>
<feature type="transmembrane region" description="Helical" evidence="3">
    <location>
        <begin position="25"/>
        <end position="49"/>
    </location>
</feature>
<evidence type="ECO:0000256" key="1">
    <source>
        <dbReference type="SAM" id="Coils"/>
    </source>
</evidence>
<feature type="coiled-coil region" evidence="1">
    <location>
        <begin position="66"/>
        <end position="93"/>
    </location>
</feature>
<evidence type="ECO:0000256" key="3">
    <source>
        <dbReference type="SAM" id="Phobius"/>
    </source>
</evidence>
<dbReference type="AlphaFoldDB" id="F0EW55"/>
<dbReference type="PANTHER" id="PTHR40278:SF2">
    <property type="entry name" value="TYPE IV PILUS INNER MEMBRANE COMPONENT PILN"/>
    <property type="match status" value="1"/>
</dbReference>
<evidence type="ECO:0000313" key="4">
    <source>
        <dbReference type="EMBL" id="EGC18427.1"/>
    </source>
</evidence>
<dbReference type="GO" id="GO:0043683">
    <property type="term" value="P:type IV pilus assembly"/>
    <property type="evidence" value="ECO:0007669"/>
    <property type="project" value="TreeGrafter"/>
</dbReference>
<dbReference type="Pfam" id="PF05137">
    <property type="entry name" value="PilN"/>
    <property type="match status" value="1"/>
</dbReference>
<reference evidence="4 5" key="1">
    <citation type="submission" date="2011-01" db="EMBL/GenBank/DDBJ databases">
        <authorList>
            <person name="Muzny D."/>
            <person name="Qin X."/>
            <person name="Deng J."/>
            <person name="Jiang H."/>
            <person name="Liu Y."/>
            <person name="Qu J."/>
            <person name="Song X.-Z."/>
            <person name="Zhang L."/>
            <person name="Thornton R."/>
            <person name="Coyle M."/>
            <person name="Francisco L."/>
            <person name="Jackson L."/>
            <person name="Javaid M."/>
            <person name="Korchina V."/>
            <person name="Kovar C."/>
            <person name="Mata R."/>
            <person name="Mathew T."/>
            <person name="Ngo R."/>
            <person name="Nguyen L."/>
            <person name="Nguyen N."/>
            <person name="Okwuonu G."/>
            <person name="Ongeri F."/>
            <person name="Pham C."/>
            <person name="Simmons D."/>
            <person name="Wilczek-Boney K."/>
            <person name="Hale W."/>
            <person name="Jakkamsetti A."/>
            <person name="Pham P."/>
            <person name="Ruth R."/>
            <person name="San Lucas F."/>
            <person name="Warren J."/>
            <person name="Zhang J."/>
            <person name="Zhao Z."/>
            <person name="Zhou C."/>
            <person name="Zhu D."/>
            <person name="Lee S."/>
            <person name="Bess C."/>
            <person name="Blankenburg K."/>
            <person name="Forbes L."/>
            <person name="Fu Q."/>
            <person name="Gubbala S."/>
            <person name="Hirani K."/>
            <person name="Jayaseelan J.C."/>
            <person name="Lara F."/>
            <person name="Munidasa M."/>
            <person name="Palculict T."/>
            <person name="Patil S."/>
            <person name="Pu L.-L."/>
            <person name="Saada N."/>
            <person name="Tang L."/>
            <person name="Weissenberger G."/>
            <person name="Zhu Y."/>
            <person name="Hemphill L."/>
            <person name="Shang Y."/>
            <person name="Youmans B."/>
            <person name="Ayvaz T."/>
            <person name="Ross M."/>
            <person name="Santibanez J."/>
            <person name="Aqrawi P."/>
            <person name="Gross S."/>
            <person name="Joshi V."/>
            <person name="Fowler G."/>
            <person name="Nazareth L."/>
            <person name="Reid J."/>
            <person name="Worley K."/>
            <person name="Petrosino J."/>
            <person name="Highlander S."/>
            <person name="Gibbs R."/>
        </authorList>
    </citation>
    <scope>NUCLEOTIDE SEQUENCE [LARGE SCALE GENOMIC DNA]</scope>
    <source>
        <strain evidence="4 5">ATCC 33394</strain>
    </source>
</reference>
<keyword evidence="1" id="KW-0175">Coiled coil</keyword>
<evidence type="ECO:0000256" key="2">
    <source>
        <dbReference type="SAM" id="MobiDB-lite"/>
    </source>
</evidence>
<dbReference type="STRING" id="888741.HMPREF9098_0089"/>
<proteinExistence type="predicted"/>
<feature type="compositionally biased region" description="Low complexity" evidence="2">
    <location>
        <begin position="194"/>
        <end position="205"/>
    </location>
</feature>
<evidence type="ECO:0000313" key="5">
    <source>
        <dbReference type="Proteomes" id="UP000004088"/>
    </source>
</evidence>
<evidence type="ECO:0008006" key="6">
    <source>
        <dbReference type="Google" id="ProtNLM"/>
    </source>
</evidence>
<dbReference type="RefSeq" id="WP_003780873.1">
    <property type="nucleotide sequence ID" value="NZ_GL870929.1"/>
</dbReference>
<dbReference type="Proteomes" id="UP000004088">
    <property type="component" value="Unassembled WGS sequence"/>
</dbReference>
<name>F0EW55_9NEIS</name>
<keyword evidence="3" id="KW-1133">Transmembrane helix</keyword>
<comment type="caution">
    <text evidence="4">The sequence shown here is derived from an EMBL/GenBank/DDBJ whole genome shotgun (WGS) entry which is preliminary data.</text>
</comment>
<sequence length="211" mass="22898">MNLIKINLLPYRELEEQRLKKQFQVIMIVGAIAGVLAAAAVYATLLGMVENQLGRNESLQTGIAGLDKELAEIKTLNEQKRNFLERRQKVAELDNKRFEGARIIDTLNQLVPDGAYLLSLTGDASKNIISNQYTITGKAISDNKVAMFMTALPSTGVFDPPELLKIEKTNDGQQFSLKALLLENKVVIPDSEGPSASAPASSAASNPEGGK</sequence>
<dbReference type="GO" id="GO:0043107">
    <property type="term" value="P:type IV pilus-dependent motility"/>
    <property type="evidence" value="ECO:0007669"/>
    <property type="project" value="TreeGrafter"/>
</dbReference>
<keyword evidence="5" id="KW-1185">Reference proteome</keyword>